<dbReference type="SUPFAM" id="SSF103088">
    <property type="entry name" value="OmpA-like"/>
    <property type="match status" value="1"/>
</dbReference>
<evidence type="ECO:0000256" key="1">
    <source>
        <dbReference type="PROSITE-ProRule" id="PRU00473"/>
    </source>
</evidence>
<dbReference type="InterPro" id="IPR050330">
    <property type="entry name" value="Bact_OuterMem_StrucFunc"/>
</dbReference>
<accession>A0ABT7Q4Z2</accession>
<dbReference type="InterPro" id="IPR006665">
    <property type="entry name" value="OmpA-like"/>
</dbReference>
<name>A0ABT7Q4Z2_9GAMM</name>
<dbReference type="PANTHER" id="PTHR30329:SF21">
    <property type="entry name" value="LIPOPROTEIN YIAD-RELATED"/>
    <property type="match status" value="1"/>
</dbReference>
<keyword evidence="2" id="KW-1133">Transmembrane helix</keyword>
<evidence type="ECO:0000259" key="3">
    <source>
        <dbReference type="PROSITE" id="PS51123"/>
    </source>
</evidence>
<organism evidence="4 5">
    <name type="scientific">Aeromonas bestiarum</name>
    <dbReference type="NCBI Taxonomy" id="105751"/>
    <lineage>
        <taxon>Bacteria</taxon>
        <taxon>Pseudomonadati</taxon>
        <taxon>Pseudomonadota</taxon>
        <taxon>Gammaproteobacteria</taxon>
        <taxon>Aeromonadales</taxon>
        <taxon>Aeromonadaceae</taxon>
        <taxon>Aeromonas</taxon>
    </lineage>
</organism>
<feature type="domain" description="OmpA-like" evidence="3">
    <location>
        <begin position="85"/>
        <end position="223"/>
    </location>
</feature>
<reference evidence="4" key="1">
    <citation type="submission" date="2024-05" db="EMBL/GenBank/DDBJ databases">
        <title>WGS of Aeromonas isolates.</title>
        <authorList>
            <person name="Lee H."/>
        </authorList>
    </citation>
    <scope>NUCLEOTIDE SEQUENCE</scope>
    <source>
        <strain evidence="4">SU58-3</strain>
    </source>
</reference>
<evidence type="ECO:0000256" key="2">
    <source>
        <dbReference type="SAM" id="Phobius"/>
    </source>
</evidence>
<dbReference type="PROSITE" id="PS51123">
    <property type="entry name" value="OMPA_2"/>
    <property type="match status" value="1"/>
</dbReference>
<dbReference type="PANTHER" id="PTHR30329">
    <property type="entry name" value="STATOR ELEMENT OF FLAGELLAR MOTOR COMPLEX"/>
    <property type="match status" value="1"/>
</dbReference>
<proteinExistence type="predicted"/>
<sequence>MSHLLDSKASEQEETHWLSVSDLMAGLMMVFLFIAIALMRNAFMERDKIREVAIAFQENQVAIYEELTKEFAEDLPRWNAVIDSDSLTFTFQSPDVLFAQGKIDLSRQYQDLLAEFFPRYMKVLGRFTDSINEVRIEGHTSSVWNSQTSGKDAYFLNMELSQGRTRSVLAFVYSLPNVAEYQNWIKRHFAAVGLSSSRPVLDNKMQENGDRSRRVTFRVITNAEIQMKKILEQNT</sequence>
<dbReference type="Proteomes" id="UP001168107">
    <property type="component" value="Unassembled WGS sequence"/>
</dbReference>
<dbReference type="InterPro" id="IPR036737">
    <property type="entry name" value="OmpA-like_sf"/>
</dbReference>
<dbReference type="EMBL" id="JAOPLL010000022">
    <property type="protein sequence ID" value="MDM5074402.1"/>
    <property type="molecule type" value="Genomic_DNA"/>
</dbReference>
<comment type="caution">
    <text evidence="4">The sequence shown here is derived from an EMBL/GenBank/DDBJ whole genome shotgun (WGS) entry which is preliminary data.</text>
</comment>
<keyword evidence="1 2" id="KW-0472">Membrane</keyword>
<gene>
    <name evidence="4" type="ORF">OB935_21605</name>
</gene>
<dbReference type="Gene3D" id="3.30.1330.60">
    <property type="entry name" value="OmpA-like domain"/>
    <property type="match status" value="1"/>
</dbReference>
<keyword evidence="2" id="KW-0812">Transmembrane</keyword>
<evidence type="ECO:0000313" key="4">
    <source>
        <dbReference type="EMBL" id="MDM5074402.1"/>
    </source>
</evidence>
<protein>
    <submittedName>
        <fullName evidence="4">OmpA family protein</fullName>
    </submittedName>
</protein>
<feature type="transmembrane region" description="Helical" evidence="2">
    <location>
        <begin position="20"/>
        <end position="39"/>
    </location>
</feature>
<evidence type="ECO:0000313" key="5">
    <source>
        <dbReference type="Proteomes" id="UP001168107"/>
    </source>
</evidence>
<keyword evidence="5" id="KW-1185">Reference proteome</keyword>
<dbReference type="RefSeq" id="WP_099994246.1">
    <property type="nucleotide sequence ID" value="NZ_JAOPLL010000022.1"/>
</dbReference>